<dbReference type="InterPro" id="IPR049162">
    <property type="entry name" value="GH59_C"/>
</dbReference>
<dbReference type="InterPro" id="IPR001286">
    <property type="entry name" value="Glyco_hydro_59"/>
</dbReference>
<gene>
    <name evidence="18" type="primary">LOC106168495</name>
</gene>
<feature type="domain" description="Glycosyl hydrolase family 59 catalytic" evidence="14">
    <location>
        <begin position="43"/>
        <end position="336"/>
    </location>
</feature>
<feature type="signal peptide" evidence="13">
    <location>
        <begin position="1"/>
        <end position="28"/>
    </location>
</feature>
<dbReference type="InterPro" id="IPR017853">
    <property type="entry name" value="GH"/>
</dbReference>
<dbReference type="GO" id="GO:0005764">
    <property type="term" value="C:lysosome"/>
    <property type="evidence" value="ECO:0007669"/>
    <property type="project" value="TreeGrafter"/>
</dbReference>
<keyword evidence="7" id="KW-0443">Lipid metabolism</keyword>
<feature type="domain" description="Glycosyl hydrolase family 59 central" evidence="15">
    <location>
        <begin position="344"/>
        <end position="463"/>
    </location>
</feature>
<accession>A0A1S3IXV2</accession>
<evidence type="ECO:0000256" key="8">
    <source>
        <dbReference type="ARBA" id="ARBA00023157"/>
    </source>
</evidence>
<dbReference type="KEGG" id="lak:106168495"/>
<dbReference type="GO" id="GO:0016020">
    <property type="term" value="C:membrane"/>
    <property type="evidence" value="ECO:0007669"/>
    <property type="project" value="GOC"/>
</dbReference>
<dbReference type="FunFam" id="3.20.20.80:FF:000026">
    <property type="entry name" value="galactocerebrosidase precursor"/>
    <property type="match status" value="1"/>
</dbReference>
<dbReference type="Gene3D" id="2.60.120.560">
    <property type="entry name" value="Exo-inulinase, domain 1"/>
    <property type="match status" value="1"/>
</dbReference>
<dbReference type="FunFam" id="3.20.20.70:FF:000091">
    <property type="entry name" value="galactocerebrosidase precursor"/>
    <property type="match status" value="1"/>
</dbReference>
<evidence type="ECO:0000256" key="9">
    <source>
        <dbReference type="ARBA" id="ARBA00023180"/>
    </source>
</evidence>
<dbReference type="GO" id="GO:0004336">
    <property type="term" value="F:galactosylceramidase activity"/>
    <property type="evidence" value="ECO:0007669"/>
    <property type="project" value="UniProtKB-EC"/>
</dbReference>
<comment type="similarity">
    <text evidence="1">Belongs to the glycosyl hydrolase 59 family.</text>
</comment>
<dbReference type="Proteomes" id="UP000085678">
    <property type="component" value="Unplaced"/>
</dbReference>
<dbReference type="AlphaFoldDB" id="A0A1S3IXV2"/>
<dbReference type="Pfam" id="PF17387">
    <property type="entry name" value="Glyco_hydro_59M"/>
    <property type="match status" value="1"/>
</dbReference>
<reference evidence="18" key="1">
    <citation type="submission" date="2025-08" db="UniProtKB">
        <authorList>
            <consortium name="RefSeq"/>
        </authorList>
    </citation>
    <scope>IDENTIFICATION</scope>
    <source>
        <tissue evidence="18">Gonads</tissue>
    </source>
</reference>
<evidence type="ECO:0000256" key="5">
    <source>
        <dbReference type="ARBA" id="ARBA00022919"/>
    </source>
</evidence>
<dbReference type="STRING" id="7574.A0A1S3IXV2"/>
<dbReference type="PANTHER" id="PTHR15172">
    <property type="entry name" value="GALACTOCEREBROSIDASE"/>
    <property type="match status" value="1"/>
</dbReference>
<dbReference type="GO" id="GO:0006683">
    <property type="term" value="P:galactosylceramide catabolic process"/>
    <property type="evidence" value="ECO:0007669"/>
    <property type="project" value="InterPro"/>
</dbReference>
<keyword evidence="9" id="KW-0325">Glycoprotein</keyword>
<organism evidence="17 18">
    <name type="scientific">Lingula anatina</name>
    <name type="common">Brachiopod</name>
    <name type="synonym">Lingula unguis</name>
    <dbReference type="NCBI Taxonomy" id="7574"/>
    <lineage>
        <taxon>Eukaryota</taxon>
        <taxon>Metazoa</taxon>
        <taxon>Spiralia</taxon>
        <taxon>Lophotrochozoa</taxon>
        <taxon>Brachiopoda</taxon>
        <taxon>Linguliformea</taxon>
        <taxon>Lingulata</taxon>
        <taxon>Lingulida</taxon>
        <taxon>Linguloidea</taxon>
        <taxon>Lingulidae</taxon>
        <taxon>Lingula</taxon>
    </lineage>
</organism>
<keyword evidence="10" id="KW-0326">Glycosidase</keyword>
<feature type="active site" description="Proton donor/acceptor" evidence="12">
    <location>
        <position position="186"/>
    </location>
</feature>
<protein>
    <recommendedName>
        <fullName evidence="2">galactosylceramidase</fullName>
        <ecNumber evidence="2">3.2.1.46</ecNumber>
    </recommendedName>
    <alternativeName>
        <fullName evidence="11">Galactosylceramidase</fullName>
    </alternativeName>
</protein>
<feature type="active site" description="Nucleophile" evidence="12">
    <location>
        <position position="261"/>
    </location>
</feature>
<evidence type="ECO:0000256" key="4">
    <source>
        <dbReference type="ARBA" id="ARBA00022801"/>
    </source>
</evidence>
<name>A0A1S3IXV2_LINAN</name>
<evidence type="ECO:0000313" key="18">
    <source>
        <dbReference type="RefSeq" id="XP_013403025.1"/>
    </source>
</evidence>
<dbReference type="PANTHER" id="PTHR15172:SF1">
    <property type="entry name" value="GALACTOCEREBROSIDASE"/>
    <property type="match status" value="1"/>
</dbReference>
<keyword evidence="4" id="KW-0378">Hydrolase</keyword>
<dbReference type="Gene3D" id="3.20.20.70">
    <property type="entry name" value="Aldolase class I"/>
    <property type="match status" value="1"/>
</dbReference>
<dbReference type="Pfam" id="PF02057">
    <property type="entry name" value="Glyco_hydro_59"/>
    <property type="match status" value="1"/>
</dbReference>
<feature type="chain" id="PRO_5030033812" description="galactosylceramidase" evidence="13">
    <location>
        <begin position="29"/>
        <end position="694"/>
    </location>
</feature>
<keyword evidence="17" id="KW-1185">Reference proteome</keyword>
<evidence type="ECO:0000256" key="6">
    <source>
        <dbReference type="ARBA" id="ARBA00022963"/>
    </source>
</evidence>
<evidence type="ECO:0000256" key="3">
    <source>
        <dbReference type="ARBA" id="ARBA00022729"/>
    </source>
</evidence>
<dbReference type="InterPro" id="IPR049161">
    <property type="entry name" value="GH59_cat"/>
</dbReference>
<dbReference type="SUPFAM" id="SSF51445">
    <property type="entry name" value="(Trans)glycosidases"/>
    <property type="match status" value="1"/>
</dbReference>
<dbReference type="GeneID" id="106168495"/>
<evidence type="ECO:0000256" key="7">
    <source>
        <dbReference type="ARBA" id="ARBA00023098"/>
    </source>
</evidence>
<dbReference type="Pfam" id="PF21708">
    <property type="entry name" value="Glyco_hydro_59_C"/>
    <property type="match status" value="1"/>
</dbReference>
<dbReference type="RefSeq" id="XP_013403025.1">
    <property type="nucleotide sequence ID" value="XM_013547571.1"/>
</dbReference>
<evidence type="ECO:0000313" key="17">
    <source>
        <dbReference type="Proteomes" id="UP000085678"/>
    </source>
</evidence>
<keyword evidence="6" id="KW-0442">Lipid degradation</keyword>
<dbReference type="PRINTS" id="PR00850">
    <property type="entry name" value="GLHYDRLASE59"/>
</dbReference>
<dbReference type="InParanoid" id="A0A1S3IXV2"/>
<evidence type="ECO:0000256" key="11">
    <source>
        <dbReference type="ARBA" id="ARBA00033098"/>
    </source>
</evidence>
<evidence type="ECO:0000259" key="16">
    <source>
        <dbReference type="Pfam" id="PF21708"/>
    </source>
</evidence>
<dbReference type="Gene3D" id="3.20.20.80">
    <property type="entry name" value="Glycosidases"/>
    <property type="match status" value="1"/>
</dbReference>
<evidence type="ECO:0000256" key="1">
    <source>
        <dbReference type="ARBA" id="ARBA00005637"/>
    </source>
</evidence>
<dbReference type="OrthoDB" id="440760at2759"/>
<dbReference type="EC" id="3.2.1.46" evidence="2"/>
<keyword evidence="3 13" id="KW-0732">Signal</keyword>
<dbReference type="InterPro" id="IPR035394">
    <property type="entry name" value="Glyco_hydro_59_dom"/>
</dbReference>
<feature type="domain" description="Glycosyl hydrolase family 59 C-terminal lectin" evidence="16">
    <location>
        <begin position="498"/>
        <end position="681"/>
    </location>
</feature>
<evidence type="ECO:0000259" key="15">
    <source>
        <dbReference type="Pfam" id="PF17387"/>
    </source>
</evidence>
<evidence type="ECO:0000256" key="12">
    <source>
        <dbReference type="PIRSR" id="PIRSR601286-50"/>
    </source>
</evidence>
<sequence>MGGKCITRQLFILFILVCFLQTLEFCVGQVYDIDDSTGVGRQFDGIGGISGGGATSKLLVNYPMKQRDEILDYLFKPNFGASLHIFKVEIGGDSQSTEGCEASHMHEAWDENYHRGYEWWMLTEAKKRNPNIKIYALPWAFPGWVGNGTRNPYTYPNLTATYVLKWVQGAKKYYSVDVDYIGIWNERPYSTTYVKILRKTLDMNGFTHIKIVAADSLWSVANDILKDPAFAAVVDYIGVHYPGTVTTDKALETKKPLWSSEDYSTFNDNVGAGCWARILNQNYVNGFMTSTISWNLVASYYPHLPFANDGLMTADEPWSGHYEVSSPIWVTAHTTQFTEIGWTYLKHGAGVGKLYGGGSFVTLQSPDKKEMTLIIETMSHDHSECIRPALPPYTVKPQNATFKLQGSFKTVTVLNLWVTKLGFNGQPSTLFKQVGSVNVQNGSFTLFLEVDSLYTVTTSSAGQKGVYPAPPASQPFPLPYKEDFESYNESAEPYDIVQQVGTFEILYVYGHSGHRKVLKQSVLQQPCDWCGGGNNTKPNALVGSSEWTDLSVRADVQVPLVNATDGVFIAARVDRGGCETFAAKGIFFWLFPTDSFGNAKVFLTMDLARAILLGSGKYNMARTGNWNSLRLDIVGKAVKAFVDGHQVLSLMAPDKLPANGFAALGTDTFGIGYFDNFVVEAPQDTVLKYQVKHA</sequence>
<evidence type="ECO:0000259" key="14">
    <source>
        <dbReference type="Pfam" id="PF02057"/>
    </source>
</evidence>
<evidence type="ECO:0000256" key="2">
    <source>
        <dbReference type="ARBA" id="ARBA00012657"/>
    </source>
</evidence>
<evidence type="ECO:0000256" key="13">
    <source>
        <dbReference type="SAM" id="SignalP"/>
    </source>
</evidence>
<dbReference type="InterPro" id="IPR013785">
    <property type="entry name" value="Aldolase_TIM"/>
</dbReference>
<keyword evidence="8" id="KW-1015">Disulfide bond</keyword>
<proteinExistence type="inferred from homology"/>
<evidence type="ECO:0000256" key="10">
    <source>
        <dbReference type="ARBA" id="ARBA00023295"/>
    </source>
</evidence>
<keyword evidence="5" id="KW-0746">Sphingolipid metabolism</keyword>